<evidence type="ECO:0000313" key="4">
    <source>
        <dbReference type="Proteomes" id="UP001379533"/>
    </source>
</evidence>
<name>A0ABZ2K2U9_9BACT</name>
<feature type="domain" description="FAD/NAD(P)-binding" evidence="2">
    <location>
        <begin position="128"/>
        <end position="297"/>
    </location>
</feature>
<evidence type="ECO:0000313" key="3">
    <source>
        <dbReference type="EMBL" id="WXA93048.1"/>
    </source>
</evidence>
<dbReference type="InterPro" id="IPR036188">
    <property type="entry name" value="FAD/NAD-bd_sf"/>
</dbReference>
<dbReference type="PRINTS" id="PR00469">
    <property type="entry name" value="PNDRDTASEII"/>
</dbReference>
<dbReference type="Gene3D" id="3.50.50.60">
    <property type="entry name" value="FAD/NAD(P)-binding domain"/>
    <property type="match status" value="3"/>
</dbReference>
<dbReference type="InterPro" id="IPR036010">
    <property type="entry name" value="2Fe-2S_ferredoxin-like_sf"/>
</dbReference>
<dbReference type="InterPro" id="IPR042204">
    <property type="entry name" value="2Fe-2S-bd_N"/>
</dbReference>
<dbReference type="Pfam" id="PF07992">
    <property type="entry name" value="Pyr_redox_2"/>
    <property type="match status" value="1"/>
</dbReference>
<gene>
    <name evidence="3" type="ORF">LZC95_42175</name>
</gene>
<dbReference type="SUPFAM" id="SSF54292">
    <property type="entry name" value="2Fe-2S ferredoxin-like"/>
    <property type="match status" value="1"/>
</dbReference>
<keyword evidence="1" id="KW-0560">Oxidoreductase</keyword>
<dbReference type="Pfam" id="PF13510">
    <property type="entry name" value="Fer2_4"/>
    <property type="match status" value="1"/>
</dbReference>
<dbReference type="PANTHER" id="PTHR42949">
    <property type="entry name" value="ANAEROBIC GLYCEROL-3-PHOSPHATE DEHYDROGENASE SUBUNIT B"/>
    <property type="match status" value="1"/>
</dbReference>
<organism evidence="3 4">
    <name type="scientific">Pendulispora brunnea</name>
    <dbReference type="NCBI Taxonomy" id="2905690"/>
    <lineage>
        <taxon>Bacteria</taxon>
        <taxon>Pseudomonadati</taxon>
        <taxon>Myxococcota</taxon>
        <taxon>Myxococcia</taxon>
        <taxon>Myxococcales</taxon>
        <taxon>Sorangiineae</taxon>
        <taxon>Pendulisporaceae</taxon>
        <taxon>Pendulispora</taxon>
    </lineage>
</organism>
<evidence type="ECO:0000256" key="1">
    <source>
        <dbReference type="ARBA" id="ARBA00023002"/>
    </source>
</evidence>
<sequence length="397" mass="41807">MAVSLVGAGHLALARSPKFHRPRGPSCLRAACDGCLARVDGVPNVMTCMVAARDKMEIKSQNTLGSRNVDLLQMTDWFFPQGMNHHELFAGVFGLDKVMMAFARRVAGLGKLPSDVAPPRPAQRRQADVVVVGSGPSGMLLALELVARGRRVEVVDDAVTFGGSALALGVAGDEWRKLRERFEAAVRDHKVRLRLSTTAGGIFKDDLLVVGPEGGEVIEARAVVLATGAHDGVLAFEGNDLPGVMSARAALGFLAHGVTVGYRIAVVVTEGGGPFGESYAEALRKMAPEEVSVTVLKGEPISASGGSVVKEVAVRKGKSTKSIRADALVLDAPRAPAYELLSQAGADLEHRAYGFVPRPDFGGKIRDRFWAVGEAAGTALELTALGEEAARVASLVD</sequence>
<dbReference type="InterPro" id="IPR023753">
    <property type="entry name" value="FAD/NAD-binding_dom"/>
</dbReference>
<reference evidence="3 4" key="1">
    <citation type="submission" date="2021-12" db="EMBL/GenBank/DDBJ databases">
        <title>Discovery of the Pendulisporaceae a myxobacterial family with distinct sporulation behavior and unique specialized metabolism.</title>
        <authorList>
            <person name="Garcia R."/>
            <person name="Popoff A."/>
            <person name="Bader C.D."/>
            <person name="Loehr J."/>
            <person name="Walesch S."/>
            <person name="Walt C."/>
            <person name="Boldt J."/>
            <person name="Bunk B."/>
            <person name="Haeckl F.J.F.P.J."/>
            <person name="Gunesch A.P."/>
            <person name="Birkelbach J."/>
            <person name="Nuebel U."/>
            <person name="Pietschmann T."/>
            <person name="Bach T."/>
            <person name="Mueller R."/>
        </authorList>
    </citation>
    <scope>NUCLEOTIDE SEQUENCE [LARGE SCALE GENOMIC DNA]</scope>
    <source>
        <strain evidence="3 4">MSr12523</strain>
    </source>
</reference>
<dbReference type="PANTHER" id="PTHR42949:SF3">
    <property type="entry name" value="ANAEROBIC GLYCEROL-3-PHOSPHATE DEHYDROGENASE SUBUNIT B"/>
    <property type="match status" value="1"/>
</dbReference>
<dbReference type="PRINTS" id="PR00368">
    <property type="entry name" value="FADPNR"/>
</dbReference>
<dbReference type="InterPro" id="IPR051691">
    <property type="entry name" value="Metab_Enz_Cyan_OpOx_G3PDH"/>
</dbReference>
<dbReference type="EMBL" id="CP089982">
    <property type="protein sequence ID" value="WXA93048.1"/>
    <property type="molecule type" value="Genomic_DNA"/>
</dbReference>
<proteinExistence type="predicted"/>
<protein>
    <submittedName>
        <fullName evidence="3">2Fe-2S iron-sulfur cluster-binding protein</fullName>
    </submittedName>
</protein>
<keyword evidence="4" id="KW-1185">Reference proteome</keyword>
<accession>A0ABZ2K2U9</accession>
<dbReference type="Proteomes" id="UP001379533">
    <property type="component" value="Chromosome"/>
</dbReference>
<dbReference type="SUPFAM" id="SSF51905">
    <property type="entry name" value="FAD/NAD(P)-binding domain"/>
    <property type="match status" value="1"/>
</dbReference>
<evidence type="ECO:0000259" key="2">
    <source>
        <dbReference type="Pfam" id="PF07992"/>
    </source>
</evidence>
<dbReference type="Gene3D" id="3.10.20.440">
    <property type="entry name" value="2Fe-2S iron-sulphur cluster binding domain, sarcosine oxidase, alpha subunit, N-terminal domain"/>
    <property type="match status" value="1"/>
</dbReference>